<keyword evidence="5" id="KW-1185">Reference proteome</keyword>
<dbReference type="FunFam" id="3.90.550.10:FF:000003">
    <property type="entry name" value="2-C-methyl-D-erythritol 4-phosphate cytidylyltransferase"/>
    <property type="match status" value="1"/>
</dbReference>
<reference evidence="4" key="1">
    <citation type="submission" date="2021-03" db="EMBL/GenBank/DDBJ databases">
        <title>Alkalibacter marinus sp. nov., isolated from tidal flat sediment.</title>
        <authorList>
            <person name="Namirimu T."/>
            <person name="Yang J.-A."/>
            <person name="Yang S.-H."/>
            <person name="Kim Y.-J."/>
            <person name="Kwon K.K."/>
        </authorList>
    </citation>
    <scope>NUCLEOTIDE SEQUENCE</scope>
    <source>
        <strain evidence="4">ES005</strain>
    </source>
</reference>
<organism evidence="4 5">
    <name type="scientific">Alkalibacter rhizosphaerae</name>
    <dbReference type="NCBI Taxonomy" id="2815577"/>
    <lineage>
        <taxon>Bacteria</taxon>
        <taxon>Bacillati</taxon>
        <taxon>Bacillota</taxon>
        <taxon>Clostridia</taxon>
        <taxon>Eubacteriales</taxon>
        <taxon>Eubacteriaceae</taxon>
        <taxon>Alkalibacter</taxon>
    </lineage>
</organism>
<dbReference type="RefSeq" id="WP_207300633.1">
    <property type="nucleotide sequence ID" value="NZ_CP071444.1"/>
</dbReference>
<evidence type="ECO:0000313" key="4">
    <source>
        <dbReference type="EMBL" id="QSX09296.1"/>
    </source>
</evidence>
<dbReference type="EMBL" id="CP071444">
    <property type="protein sequence ID" value="QSX09296.1"/>
    <property type="molecule type" value="Genomic_DNA"/>
</dbReference>
<dbReference type="InterPro" id="IPR034683">
    <property type="entry name" value="IspD/TarI"/>
</dbReference>
<evidence type="ECO:0000256" key="3">
    <source>
        <dbReference type="ARBA" id="ARBA00023229"/>
    </source>
</evidence>
<dbReference type="InterPro" id="IPR029044">
    <property type="entry name" value="Nucleotide-diphossugar_trans"/>
</dbReference>
<dbReference type="AlphaFoldDB" id="A0A974XGE2"/>
<protein>
    <submittedName>
        <fullName evidence="4">2-C-methyl-D-erythritol 4-phosphate cytidylyltransferase</fullName>
    </submittedName>
</protein>
<keyword evidence="1" id="KW-0808">Transferase</keyword>
<evidence type="ECO:0000256" key="1">
    <source>
        <dbReference type="ARBA" id="ARBA00022679"/>
    </source>
</evidence>
<accession>A0A974XGE2</accession>
<proteinExistence type="predicted"/>
<dbReference type="Pfam" id="PF01128">
    <property type="entry name" value="IspD"/>
    <property type="match status" value="1"/>
</dbReference>
<keyword evidence="3" id="KW-0414">Isoprene biosynthesis</keyword>
<dbReference type="GO" id="GO:0008299">
    <property type="term" value="P:isoprenoid biosynthetic process"/>
    <property type="evidence" value="ECO:0007669"/>
    <property type="project" value="UniProtKB-KW"/>
</dbReference>
<dbReference type="Gene3D" id="3.90.550.10">
    <property type="entry name" value="Spore Coat Polysaccharide Biosynthesis Protein SpsA, Chain A"/>
    <property type="match status" value="1"/>
</dbReference>
<name>A0A974XGE2_9FIRM</name>
<dbReference type="KEGG" id="alka:J0B03_04330"/>
<dbReference type="SUPFAM" id="SSF53448">
    <property type="entry name" value="Nucleotide-diphospho-sugar transferases"/>
    <property type="match status" value="1"/>
</dbReference>
<gene>
    <name evidence="4" type="ORF">J0B03_04330</name>
</gene>
<dbReference type="PANTHER" id="PTHR32125:SF4">
    <property type="entry name" value="2-C-METHYL-D-ERYTHRITOL 4-PHOSPHATE CYTIDYLYLTRANSFERASE, CHLOROPLASTIC"/>
    <property type="match status" value="1"/>
</dbReference>
<dbReference type="GO" id="GO:0050518">
    <property type="term" value="F:2-C-methyl-D-erythritol 4-phosphate cytidylyltransferase activity"/>
    <property type="evidence" value="ECO:0007669"/>
    <property type="project" value="TreeGrafter"/>
</dbReference>
<sequence length="238" mass="27116">MKTTASCILLSAGKGERMGGELPKQFIVFDGDPLIIHTMRVLDDCSRIDDLVVVMNPHYMDYARDLFSRYSFQKPVILTEGGETRQMSTYNGLMALKEKAPKIVVIHEAVRPFIGETMVNETIDEAVIHGAVDTAVKTTDTMLQVQDGMIIGMPDRDLLYNGLMPQTFQYDLIVQAHEKAMEDHFTQTTDDVRLVYRLGLPVKVVMDSYDNKKLTTQEDIELFEKIYNARNRKKEEKS</sequence>
<dbReference type="Proteomes" id="UP000663499">
    <property type="component" value="Chromosome"/>
</dbReference>
<evidence type="ECO:0000256" key="2">
    <source>
        <dbReference type="ARBA" id="ARBA00022695"/>
    </source>
</evidence>
<dbReference type="PANTHER" id="PTHR32125">
    <property type="entry name" value="2-C-METHYL-D-ERYTHRITOL 4-PHOSPHATE CYTIDYLYLTRANSFERASE, CHLOROPLASTIC"/>
    <property type="match status" value="1"/>
</dbReference>
<dbReference type="CDD" id="cd02516">
    <property type="entry name" value="CDP-ME_synthetase"/>
    <property type="match status" value="1"/>
</dbReference>
<evidence type="ECO:0000313" key="5">
    <source>
        <dbReference type="Proteomes" id="UP000663499"/>
    </source>
</evidence>
<dbReference type="InterPro" id="IPR050088">
    <property type="entry name" value="IspD/TarI_cytidylyltransf_bact"/>
</dbReference>
<keyword evidence="2 4" id="KW-0548">Nucleotidyltransferase</keyword>